<dbReference type="Pfam" id="PF04055">
    <property type="entry name" value="Radical_SAM"/>
    <property type="match status" value="1"/>
</dbReference>
<keyword evidence="8" id="KW-0479">Metal-binding</keyword>
<dbReference type="SFLD" id="SFLDF00281">
    <property type="entry name" value="FeMo_cofactor_biosynthesis_pro"/>
    <property type="match status" value="1"/>
</dbReference>
<evidence type="ECO:0000259" key="15">
    <source>
        <dbReference type="PROSITE" id="PS51918"/>
    </source>
</evidence>
<dbReference type="SUPFAM" id="SSF102114">
    <property type="entry name" value="Radical SAM enzymes"/>
    <property type="match status" value="1"/>
</dbReference>
<dbReference type="GO" id="GO:0016829">
    <property type="term" value="F:lyase activity"/>
    <property type="evidence" value="ECO:0007669"/>
    <property type="project" value="UniProtKB-KW"/>
</dbReference>
<comment type="pathway">
    <text evidence="3">Cofactor biosynthesis; Fe-Mo cofactor biosynthesis.</text>
</comment>
<dbReference type="SMART" id="SM00729">
    <property type="entry name" value="Elp3"/>
    <property type="match status" value="1"/>
</dbReference>
<dbReference type="Pfam" id="PF02579">
    <property type="entry name" value="Nitro_FeMo-Co"/>
    <property type="match status" value="1"/>
</dbReference>
<name>E0RPC5_WINT6</name>
<evidence type="ECO:0000256" key="11">
    <source>
        <dbReference type="ARBA" id="ARBA00023231"/>
    </source>
</evidence>
<proteinExistence type="inferred from homology"/>
<accession>E0RPC5</accession>
<dbReference type="PROSITE" id="PS01305">
    <property type="entry name" value="MOAA_NIFB_PQQE"/>
    <property type="match status" value="1"/>
</dbReference>
<dbReference type="KEGG" id="sta:STHERM_c03460"/>
<dbReference type="SFLD" id="SFLDG01067">
    <property type="entry name" value="SPASM/twitch_domain_containing"/>
    <property type="match status" value="1"/>
</dbReference>
<dbReference type="UniPathway" id="UPA00782"/>
<evidence type="ECO:0000256" key="1">
    <source>
        <dbReference type="ARBA" id="ARBA00001966"/>
    </source>
</evidence>
<dbReference type="Gene3D" id="3.20.20.70">
    <property type="entry name" value="Aldolase class I"/>
    <property type="match status" value="1"/>
</dbReference>
<keyword evidence="6" id="KW-0004">4Fe-4S</keyword>
<comment type="cofactor">
    <cofactor evidence="1">
        <name>[4Fe-4S] cluster</name>
        <dbReference type="ChEBI" id="CHEBI:49883"/>
    </cofactor>
</comment>
<dbReference type="InterPro" id="IPR013785">
    <property type="entry name" value="Aldolase_TIM"/>
</dbReference>
<dbReference type="SFLD" id="SFLDS00029">
    <property type="entry name" value="Radical_SAM"/>
    <property type="match status" value="1"/>
</dbReference>
<dbReference type="InterPro" id="IPR006638">
    <property type="entry name" value="Elp3/MiaA/NifB-like_rSAM"/>
</dbReference>
<dbReference type="NCBIfam" id="TIGR01290">
    <property type="entry name" value="nifB"/>
    <property type="match status" value="1"/>
</dbReference>
<evidence type="ECO:0000256" key="14">
    <source>
        <dbReference type="ARBA" id="ARBA00032102"/>
    </source>
</evidence>
<evidence type="ECO:0000256" key="10">
    <source>
        <dbReference type="ARBA" id="ARBA00023014"/>
    </source>
</evidence>
<evidence type="ECO:0000256" key="4">
    <source>
        <dbReference type="ARBA" id="ARBA00006804"/>
    </source>
</evidence>
<evidence type="ECO:0000256" key="12">
    <source>
        <dbReference type="ARBA" id="ARBA00023239"/>
    </source>
</evidence>
<dbReference type="HOGENOM" id="CLU_027639_0_0_12"/>
<evidence type="ECO:0000256" key="3">
    <source>
        <dbReference type="ARBA" id="ARBA00005155"/>
    </source>
</evidence>
<dbReference type="PROSITE" id="PS51918">
    <property type="entry name" value="RADICAL_SAM"/>
    <property type="match status" value="1"/>
</dbReference>
<dbReference type="PANTHER" id="PTHR43787">
    <property type="entry name" value="FEMO COFACTOR BIOSYNTHESIS PROTEIN NIFB-RELATED"/>
    <property type="match status" value="1"/>
</dbReference>
<evidence type="ECO:0000256" key="8">
    <source>
        <dbReference type="ARBA" id="ARBA00022723"/>
    </source>
</evidence>
<dbReference type="PANTHER" id="PTHR43787:SF13">
    <property type="entry name" value="FEMO COFACTOR BIOSYNTHESIS PROTEIN NIFB"/>
    <property type="match status" value="1"/>
</dbReference>
<dbReference type="GO" id="GO:0051539">
    <property type="term" value="F:4 iron, 4 sulfur cluster binding"/>
    <property type="evidence" value="ECO:0007669"/>
    <property type="project" value="UniProtKB-KW"/>
</dbReference>
<keyword evidence="10" id="KW-0411">Iron-sulfur</keyword>
<evidence type="ECO:0000256" key="9">
    <source>
        <dbReference type="ARBA" id="ARBA00023004"/>
    </source>
</evidence>
<organism evidence="16 17">
    <name type="scientific">Winmispira thermophila (strain ATCC 49972 / DSM 6192 / RI 19.B1)</name>
    <name type="common">Spirochaeta thermophila</name>
    <dbReference type="NCBI Taxonomy" id="665571"/>
    <lineage>
        <taxon>Bacteria</taxon>
        <taxon>Pseudomonadati</taxon>
        <taxon>Spirochaetota</taxon>
        <taxon>Spirochaetia</taxon>
        <taxon>Winmispirales</taxon>
        <taxon>Winmispiraceae</taxon>
        <taxon>Winmispira</taxon>
    </lineage>
</organism>
<gene>
    <name evidence="16" type="primary">nifB</name>
    <name evidence="16" type="ordered locus">STHERM_c03460</name>
</gene>
<keyword evidence="7" id="KW-0949">S-adenosyl-L-methionine</keyword>
<dbReference type="GO" id="GO:0046872">
    <property type="term" value="F:metal ion binding"/>
    <property type="evidence" value="ECO:0007669"/>
    <property type="project" value="UniProtKB-KW"/>
</dbReference>
<keyword evidence="9" id="KW-0408">Iron</keyword>
<evidence type="ECO:0000256" key="13">
    <source>
        <dbReference type="ARBA" id="ARBA00030926"/>
    </source>
</evidence>
<dbReference type="GO" id="GO:0032324">
    <property type="term" value="P:molybdopterin cofactor biosynthetic process"/>
    <property type="evidence" value="ECO:0007669"/>
    <property type="project" value="UniProtKB-ARBA"/>
</dbReference>
<keyword evidence="12" id="KW-0456">Lyase</keyword>
<dbReference type="InterPro" id="IPR058240">
    <property type="entry name" value="rSAM_sf"/>
</dbReference>
<dbReference type="Gene3D" id="3.30.420.130">
    <property type="entry name" value="Dinitrogenase iron-molybdenum cofactor biosynthesis domain"/>
    <property type="match status" value="1"/>
</dbReference>
<sequence>MPTSPCEECVMDTARHPCFDDEARSRYRRVHLPVAPRCNIQCHYCNRKFDCVNESRPGVTSGLLDPDEACEVVDLLKERFPDLTVVGIAGPGDPFANPDETLSTLRGVRSRHPDLLLCVATNGLALPEYVEELADLRVSHVTVTVNAVHPEVGERIYPWVRYERRVRGGREAARLLIDRQQEAIVSLKAKGLVVKVNTIVIPGVNDTHVREVAKETAAWGADIINPIPLYPVEGTRFAHIGEPDPRFMSELRRDVARILPVMSHCVRCRADALGFLGEEGSVMDLTKDHRVETRPPERIAVTTMEGMLINQHLGEAEEVYVYERGDQGYVFLERRETPERGGGEERWRLLSRIIGDCEVLLTSGVGGNPSRILGEAGISVVVSGGLIQEVLDEVFRHGVTSRVERPFWGCGPSCAGSGTGCGV</sequence>
<dbReference type="AlphaFoldDB" id="E0RPC5"/>
<dbReference type="Proteomes" id="UP000001296">
    <property type="component" value="Chromosome"/>
</dbReference>
<evidence type="ECO:0000256" key="6">
    <source>
        <dbReference type="ARBA" id="ARBA00022485"/>
    </source>
</evidence>
<dbReference type="EMBL" id="CP001698">
    <property type="protein sequence ID" value="ADN01319.1"/>
    <property type="molecule type" value="Genomic_DNA"/>
</dbReference>
<dbReference type="InterPro" id="IPR007197">
    <property type="entry name" value="rSAM"/>
</dbReference>
<evidence type="ECO:0000256" key="2">
    <source>
        <dbReference type="ARBA" id="ARBA00003522"/>
    </source>
</evidence>
<comment type="similarity">
    <text evidence="4">Belongs to the radical SAM superfamily. NifB family.</text>
</comment>
<dbReference type="eggNOG" id="COG0535">
    <property type="taxonomic scope" value="Bacteria"/>
</dbReference>
<feature type="domain" description="Radical SAM core" evidence="15">
    <location>
        <begin position="24"/>
        <end position="269"/>
    </location>
</feature>
<dbReference type="SUPFAM" id="SSF53146">
    <property type="entry name" value="Nitrogenase accessory factor-like"/>
    <property type="match status" value="1"/>
</dbReference>
<dbReference type="SFLD" id="SFLDG01068">
    <property type="entry name" value="FeMo_cofactor_biosynthesis_pro"/>
    <property type="match status" value="1"/>
</dbReference>
<evidence type="ECO:0000313" key="17">
    <source>
        <dbReference type="Proteomes" id="UP000001296"/>
    </source>
</evidence>
<comment type="function">
    <text evidence="2">Involved in the biosynthesis of the iron-molybdenum cofactor (FeMo-co or M-cluster) found in the dinitrogenase enzyme of the nitrogenase complex in nitrogen-fixing microorganisms. NifB catalyzes the crucial step of radical SAM-dependent carbide insertion that occurs concomitant with the insertion of a 9th sulfur and the rearrangement/coupling of two [4Fe-4S] clusters into a [8Fe-9S-C] cluster, the precursor to the M-cluster.</text>
</comment>
<evidence type="ECO:0000313" key="16">
    <source>
        <dbReference type="EMBL" id="ADN01319.1"/>
    </source>
</evidence>
<dbReference type="InterPro" id="IPR036105">
    <property type="entry name" value="DiNase_FeMo-co_biosyn_sf"/>
</dbReference>
<reference evidence="16 17" key="2">
    <citation type="journal article" date="2010" name="J. Bacteriol.">
        <title>Genome sequence of the polysaccharide-degrading, thermophilic anaerobe Spirochaeta thermophila DSM 6192.</title>
        <authorList>
            <person name="Angelov A."/>
            <person name="Liebl S."/>
            <person name="Ballschmiter M."/>
            <person name="Bomeke M."/>
            <person name="Lehmann R."/>
            <person name="Liesegang H."/>
            <person name="Daniel R."/>
            <person name="Liebl W."/>
        </authorList>
    </citation>
    <scope>NUCLEOTIDE SEQUENCE [LARGE SCALE GENOMIC DNA]</scope>
    <source>
        <strain evidence="17">ATCC 49972 / DSM 6192 / RI 19.B1</strain>
    </source>
</reference>
<dbReference type="PaxDb" id="665571-STHERM_c03460"/>
<evidence type="ECO:0000256" key="5">
    <source>
        <dbReference type="ARBA" id="ARBA00021702"/>
    </source>
</evidence>
<protein>
    <recommendedName>
        <fullName evidence="5">FeMo cofactor biosynthesis protein NifB</fullName>
    </recommendedName>
    <alternativeName>
        <fullName evidence="14">Nitrogenase cofactor maturase NifB</fullName>
    </alternativeName>
    <alternativeName>
        <fullName evidence="13">Radical SAM assemblase NifB</fullName>
    </alternativeName>
</protein>
<dbReference type="InterPro" id="IPR003731">
    <property type="entry name" value="Di-Nase_FeMo-co_biosynth"/>
</dbReference>
<reference key="1">
    <citation type="submission" date="2009-08" db="EMBL/GenBank/DDBJ databases">
        <title>The genome sequence of Spirochaeta thermophila DSM6192.</title>
        <authorList>
            <person name="Angelov A."/>
            <person name="Mientus M."/>
            <person name="Wittenberg S."/>
            <person name="Lehmann R."/>
            <person name="Liesegang H."/>
            <person name="Daniel R."/>
            <person name="Liebl W."/>
        </authorList>
    </citation>
    <scope>NUCLEOTIDE SEQUENCE</scope>
    <source>
        <strain>DSM 6192</strain>
    </source>
</reference>
<dbReference type="InterPro" id="IPR005980">
    <property type="entry name" value="Nase_CF_NifB"/>
</dbReference>
<dbReference type="InterPro" id="IPR000385">
    <property type="entry name" value="MoaA_NifB_PqqE_Fe-S-bd_CS"/>
</dbReference>
<evidence type="ECO:0000256" key="7">
    <source>
        <dbReference type="ARBA" id="ARBA00022691"/>
    </source>
</evidence>
<dbReference type="CDD" id="cd01335">
    <property type="entry name" value="Radical_SAM"/>
    <property type="match status" value="1"/>
</dbReference>
<keyword evidence="11" id="KW-0535">Nitrogen fixation</keyword>